<accession>A0A9X3PMQ7</accession>
<dbReference type="EMBL" id="JAVDYD010000001">
    <property type="protein sequence ID" value="MDR7340400.1"/>
    <property type="molecule type" value="Genomic_DNA"/>
</dbReference>
<dbReference type="AlphaFoldDB" id="A0A9X3PMQ7"/>
<dbReference type="RefSeq" id="WP_270124605.1">
    <property type="nucleotide sequence ID" value="NZ_BAAAOM010000001.1"/>
</dbReference>
<evidence type="ECO:0000256" key="1">
    <source>
        <dbReference type="SAM" id="Coils"/>
    </source>
</evidence>
<evidence type="ECO:0000313" key="4">
    <source>
        <dbReference type="Proteomes" id="UP001145799"/>
    </source>
</evidence>
<keyword evidence="1" id="KW-0175">Coiled coil</keyword>
<dbReference type="Proteomes" id="UP001183604">
    <property type="component" value="Unassembled WGS sequence"/>
</dbReference>
<sequence length="387" mass="43470">MPRTKTAVIGLAVLCTASGCSWFAGEPEDEYLDYGEYERQLTDTFNESRRLTEELDEAESRIVQTCLEAQGFDLHDPFELEAALAQERESFMDHSPYDWFLPTVEDAQRRGFWQWTSIDGYETVEGGDELDAEWSEFQADMGWTTIVFNGQDDDELPEFFTQPEEDQFAWYVAYGGQAWAEYMHPDLAGIERSQREGQSDGQMTPPPGGCELQMLEAVYGQSTLDGMDEGWTAADLRPEPPNGDWSAMTDRYTEGTADAEGDLLDCLEGRGHEGWEFYEGQLFVHSYLSAAGDGEYALNSYPDAGTNWPDPPGDVPDPDDPQGWLDFERALAVDFAECGDESGYRAAAVDAWQQAQLHYYLEVEDATFAWQNDMRDLIAQAQAAISG</sequence>
<reference evidence="3 5" key="2">
    <citation type="submission" date="2023-07" db="EMBL/GenBank/DDBJ databases">
        <title>Sequencing the genomes of 1000 actinobacteria strains.</title>
        <authorList>
            <person name="Klenk H.-P."/>
        </authorList>
    </citation>
    <scope>NUCLEOTIDE SEQUENCE [LARGE SCALE GENOMIC DNA]</scope>
    <source>
        <strain evidence="3 5">DSM 44724</strain>
    </source>
</reference>
<keyword evidence="5" id="KW-1185">Reference proteome</keyword>
<evidence type="ECO:0000313" key="2">
    <source>
        <dbReference type="EMBL" id="MDA1388105.1"/>
    </source>
</evidence>
<reference evidence="2" key="1">
    <citation type="submission" date="2022-12" db="EMBL/GenBank/DDBJ databases">
        <title>Gycomyces niveus sp.nov., a novel actinomycete isolated from soil in Shouguang.</title>
        <authorList>
            <person name="Yang X."/>
        </authorList>
    </citation>
    <scope>NUCLEOTIDE SEQUENCE</scope>
    <source>
        <strain evidence="2">DSM 44724</strain>
    </source>
</reference>
<dbReference type="PROSITE" id="PS51257">
    <property type="entry name" value="PROKAR_LIPOPROTEIN"/>
    <property type="match status" value="1"/>
</dbReference>
<dbReference type="EMBL" id="JAPZVQ010000023">
    <property type="protein sequence ID" value="MDA1388105.1"/>
    <property type="molecule type" value="Genomic_DNA"/>
</dbReference>
<name>A0A9X3PMQ7_9ACTN</name>
<gene>
    <name evidence="3" type="ORF">J2S69_004119</name>
    <name evidence="2" type="ORF">O2L01_24140</name>
</gene>
<protein>
    <submittedName>
        <fullName evidence="2">Uncharacterized protein</fullName>
    </submittedName>
</protein>
<dbReference type="Proteomes" id="UP001145799">
    <property type="component" value="Unassembled WGS sequence"/>
</dbReference>
<feature type="coiled-coil region" evidence="1">
    <location>
        <begin position="41"/>
        <end position="68"/>
    </location>
</feature>
<comment type="caution">
    <text evidence="2">The sequence shown here is derived from an EMBL/GenBank/DDBJ whole genome shotgun (WGS) entry which is preliminary data.</text>
</comment>
<evidence type="ECO:0000313" key="5">
    <source>
        <dbReference type="Proteomes" id="UP001183604"/>
    </source>
</evidence>
<organism evidence="2 4">
    <name type="scientific">Glycomyces lechevalierae</name>
    <dbReference type="NCBI Taxonomy" id="256034"/>
    <lineage>
        <taxon>Bacteria</taxon>
        <taxon>Bacillati</taxon>
        <taxon>Actinomycetota</taxon>
        <taxon>Actinomycetes</taxon>
        <taxon>Glycomycetales</taxon>
        <taxon>Glycomycetaceae</taxon>
        <taxon>Glycomyces</taxon>
    </lineage>
</organism>
<proteinExistence type="predicted"/>
<evidence type="ECO:0000313" key="3">
    <source>
        <dbReference type="EMBL" id="MDR7340400.1"/>
    </source>
</evidence>